<feature type="compositionally biased region" description="Pro residues" evidence="1">
    <location>
        <begin position="59"/>
        <end position="68"/>
    </location>
</feature>
<evidence type="ECO:0000313" key="2">
    <source>
        <dbReference type="EMBL" id="KAF7425717.1"/>
    </source>
</evidence>
<feature type="region of interest" description="Disordered" evidence="1">
    <location>
        <begin position="29"/>
        <end position="68"/>
    </location>
</feature>
<accession>A0A834P2J8</accession>
<dbReference type="AlphaFoldDB" id="A0A834P2J8"/>
<dbReference type="EMBL" id="JACSDY010000006">
    <property type="protein sequence ID" value="KAF7425717.1"/>
    <property type="molecule type" value="Genomic_DNA"/>
</dbReference>
<proteinExistence type="predicted"/>
<comment type="caution">
    <text evidence="2">The sequence shown here is derived from an EMBL/GenBank/DDBJ whole genome shotgun (WGS) entry which is preliminary data.</text>
</comment>
<reference evidence="2" key="1">
    <citation type="journal article" date="2020" name="G3 (Bethesda)">
        <title>High-Quality Assemblies for Three Invasive Social Wasps from the &lt;i&gt;Vespula&lt;/i&gt; Genus.</title>
        <authorList>
            <person name="Harrop T.W.R."/>
            <person name="Guhlin J."/>
            <person name="McLaughlin G.M."/>
            <person name="Permina E."/>
            <person name="Stockwell P."/>
            <person name="Gilligan J."/>
            <person name="Le Lec M.F."/>
            <person name="Gruber M.A.M."/>
            <person name="Quinn O."/>
            <person name="Lovegrove M."/>
            <person name="Duncan E.J."/>
            <person name="Remnant E.J."/>
            <person name="Van Eeckhoven J."/>
            <person name="Graham B."/>
            <person name="Knapp R.A."/>
            <person name="Langford K.W."/>
            <person name="Kronenberg Z."/>
            <person name="Press M.O."/>
            <person name="Eacker S.M."/>
            <person name="Wilson-Rankin E.E."/>
            <person name="Purcell J."/>
            <person name="Lester P.J."/>
            <person name="Dearden P.K."/>
        </authorList>
    </citation>
    <scope>NUCLEOTIDE SEQUENCE</scope>
    <source>
        <strain evidence="2">Volc-1</strain>
    </source>
</reference>
<dbReference type="Proteomes" id="UP000600918">
    <property type="component" value="Unassembled WGS sequence"/>
</dbReference>
<sequence>MQFRSQTRTAAMGDARGDEVVQSVAMTTHRHWTPLGPRFTSVSSPMHGDPATGQHRPMQPLPSPVSFW</sequence>
<evidence type="ECO:0000313" key="3">
    <source>
        <dbReference type="Proteomes" id="UP000600918"/>
    </source>
</evidence>
<evidence type="ECO:0000256" key="1">
    <source>
        <dbReference type="SAM" id="MobiDB-lite"/>
    </source>
</evidence>
<name>A0A834P2J8_VESPE</name>
<keyword evidence="3" id="KW-1185">Reference proteome</keyword>
<gene>
    <name evidence="2" type="ORF">H0235_008155</name>
</gene>
<organism evidence="2 3">
    <name type="scientific">Vespula pensylvanica</name>
    <name type="common">Western yellow jacket</name>
    <name type="synonym">Wasp</name>
    <dbReference type="NCBI Taxonomy" id="30213"/>
    <lineage>
        <taxon>Eukaryota</taxon>
        <taxon>Metazoa</taxon>
        <taxon>Ecdysozoa</taxon>
        <taxon>Arthropoda</taxon>
        <taxon>Hexapoda</taxon>
        <taxon>Insecta</taxon>
        <taxon>Pterygota</taxon>
        <taxon>Neoptera</taxon>
        <taxon>Endopterygota</taxon>
        <taxon>Hymenoptera</taxon>
        <taxon>Apocrita</taxon>
        <taxon>Aculeata</taxon>
        <taxon>Vespoidea</taxon>
        <taxon>Vespidae</taxon>
        <taxon>Vespinae</taxon>
        <taxon>Vespula</taxon>
    </lineage>
</organism>
<protein>
    <submittedName>
        <fullName evidence="2">Uncharacterized protein</fullName>
    </submittedName>
</protein>